<sequence length="71" mass="8096">MASTEGLVPITRKFLASYDDKYPFAPLPDDVSRLSSEIRSIITDLLLISGFLLILPHRRYESDQVRRHAGH</sequence>
<reference evidence="1 2" key="1">
    <citation type="journal article" date="2006" name="Science">
        <title>The genome of black cottonwood, Populus trichocarpa (Torr. &amp; Gray).</title>
        <authorList>
            <person name="Tuskan G.A."/>
            <person name="Difazio S."/>
            <person name="Jansson S."/>
            <person name="Bohlmann J."/>
            <person name="Grigoriev I."/>
            <person name="Hellsten U."/>
            <person name="Putnam N."/>
            <person name="Ralph S."/>
            <person name="Rombauts S."/>
            <person name="Salamov A."/>
            <person name="Schein J."/>
            <person name="Sterck L."/>
            <person name="Aerts A."/>
            <person name="Bhalerao R.R."/>
            <person name="Bhalerao R.P."/>
            <person name="Blaudez D."/>
            <person name="Boerjan W."/>
            <person name="Brun A."/>
            <person name="Brunner A."/>
            <person name="Busov V."/>
            <person name="Campbell M."/>
            <person name="Carlson J."/>
            <person name="Chalot M."/>
            <person name="Chapman J."/>
            <person name="Chen G.L."/>
            <person name="Cooper D."/>
            <person name="Coutinho P.M."/>
            <person name="Couturier J."/>
            <person name="Covert S."/>
            <person name="Cronk Q."/>
            <person name="Cunningham R."/>
            <person name="Davis J."/>
            <person name="Degroeve S."/>
            <person name="Dejardin A."/>
            <person name="Depamphilis C."/>
            <person name="Detter J."/>
            <person name="Dirks B."/>
            <person name="Dubchak I."/>
            <person name="Duplessis S."/>
            <person name="Ehlting J."/>
            <person name="Ellis B."/>
            <person name="Gendler K."/>
            <person name="Goodstein D."/>
            <person name="Gribskov M."/>
            <person name="Grimwood J."/>
            <person name="Groover A."/>
            <person name="Gunter L."/>
            <person name="Hamberger B."/>
            <person name="Heinze B."/>
            <person name="Helariutta Y."/>
            <person name="Henrissat B."/>
            <person name="Holligan D."/>
            <person name="Holt R."/>
            <person name="Huang W."/>
            <person name="Islam-Faridi N."/>
            <person name="Jones S."/>
            <person name="Jones-Rhoades M."/>
            <person name="Jorgensen R."/>
            <person name="Joshi C."/>
            <person name="Kangasjarvi J."/>
            <person name="Karlsson J."/>
            <person name="Kelleher C."/>
            <person name="Kirkpatrick R."/>
            <person name="Kirst M."/>
            <person name="Kohler A."/>
            <person name="Kalluri U."/>
            <person name="Larimer F."/>
            <person name="Leebens-Mack J."/>
            <person name="Leple J.C."/>
            <person name="Locascio P."/>
            <person name="Lou Y."/>
            <person name="Lucas S."/>
            <person name="Martin F."/>
            <person name="Montanini B."/>
            <person name="Napoli C."/>
            <person name="Nelson D.R."/>
            <person name="Nelson C."/>
            <person name="Nieminen K."/>
            <person name="Nilsson O."/>
            <person name="Pereda V."/>
            <person name="Peter G."/>
            <person name="Philippe R."/>
            <person name="Pilate G."/>
            <person name="Poliakov A."/>
            <person name="Razumovskaya J."/>
            <person name="Richardson P."/>
            <person name="Rinaldi C."/>
            <person name="Ritland K."/>
            <person name="Rouze P."/>
            <person name="Ryaboy D."/>
            <person name="Schmutz J."/>
            <person name="Schrader J."/>
            <person name="Segerman B."/>
            <person name="Shin H."/>
            <person name="Siddiqui A."/>
            <person name="Sterky F."/>
            <person name="Terry A."/>
            <person name="Tsai C.J."/>
            <person name="Uberbacher E."/>
            <person name="Unneberg P."/>
            <person name="Vahala J."/>
            <person name="Wall K."/>
            <person name="Wessler S."/>
            <person name="Yang G."/>
            <person name="Yin T."/>
            <person name="Douglas C."/>
            <person name="Marra M."/>
            <person name="Sandberg G."/>
            <person name="Van de Peer Y."/>
            <person name="Rokhsar D."/>
        </authorList>
    </citation>
    <scope>NUCLEOTIDE SEQUENCE [LARGE SCALE GENOMIC DNA]</scope>
    <source>
        <strain evidence="2">cv. Nisqually</strain>
    </source>
</reference>
<dbReference type="InParanoid" id="U5GA28"/>
<dbReference type="AlphaFoldDB" id="U5GA28"/>
<keyword evidence="2" id="KW-1185">Reference proteome</keyword>
<dbReference type="STRING" id="3694.U5GA28"/>
<name>U5GA28_POPTR</name>
<evidence type="ECO:0000313" key="1">
    <source>
        <dbReference type="EMBL" id="PNT31034.1"/>
    </source>
</evidence>
<evidence type="ECO:0000313" key="2">
    <source>
        <dbReference type="Proteomes" id="UP000006729"/>
    </source>
</evidence>
<dbReference type="PANTHER" id="PTHR47532">
    <property type="entry name" value="RETINAL-BINDING PROTEIN"/>
    <property type="match status" value="1"/>
</dbReference>
<dbReference type="PANTHER" id="PTHR47532:SF1">
    <property type="entry name" value="RETINAL-BINDING PROTEIN"/>
    <property type="match status" value="1"/>
</dbReference>
<proteinExistence type="predicted"/>
<dbReference type="HOGENOM" id="CLU_2744775_0_0_1"/>
<dbReference type="Proteomes" id="UP000006729">
    <property type="component" value="Chromosome 6"/>
</dbReference>
<gene>
    <name evidence="1" type="ORF">POPTR_006G114000</name>
</gene>
<accession>U5GA28</accession>
<protein>
    <submittedName>
        <fullName evidence="1">Uncharacterized protein</fullName>
    </submittedName>
</protein>
<organism evidence="1 2">
    <name type="scientific">Populus trichocarpa</name>
    <name type="common">Western balsam poplar</name>
    <name type="synonym">Populus balsamifera subsp. trichocarpa</name>
    <dbReference type="NCBI Taxonomy" id="3694"/>
    <lineage>
        <taxon>Eukaryota</taxon>
        <taxon>Viridiplantae</taxon>
        <taxon>Streptophyta</taxon>
        <taxon>Embryophyta</taxon>
        <taxon>Tracheophyta</taxon>
        <taxon>Spermatophyta</taxon>
        <taxon>Magnoliopsida</taxon>
        <taxon>eudicotyledons</taxon>
        <taxon>Gunneridae</taxon>
        <taxon>Pentapetalae</taxon>
        <taxon>rosids</taxon>
        <taxon>fabids</taxon>
        <taxon>Malpighiales</taxon>
        <taxon>Salicaceae</taxon>
        <taxon>Saliceae</taxon>
        <taxon>Populus</taxon>
    </lineage>
</organism>
<dbReference type="EMBL" id="CM009295">
    <property type="protein sequence ID" value="PNT31034.1"/>
    <property type="molecule type" value="Genomic_DNA"/>
</dbReference>